<dbReference type="EMBL" id="CP098502">
    <property type="protein sequence ID" value="UTI62710.1"/>
    <property type="molecule type" value="Genomic_DNA"/>
</dbReference>
<dbReference type="InterPro" id="IPR000014">
    <property type="entry name" value="PAS"/>
</dbReference>
<reference evidence="10 11" key="1">
    <citation type="submission" date="2022-06" db="EMBL/GenBank/DDBJ databases">
        <title>Paraconexibacter antarcticus.</title>
        <authorList>
            <person name="Kim C.S."/>
        </authorList>
    </citation>
    <scope>NUCLEOTIDE SEQUENCE [LARGE SCALE GENOMIC DNA]</scope>
    <source>
        <strain evidence="10 11">02-257</strain>
    </source>
</reference>
<comment type="catalytic activity">
    <reaction evidence="1">
        <text>ATP + protein L-histidine = ADP + protein N-phospho-L-histidine.</text>
        <dbReference type="EC" id="2.7.13.3"/>
    </reaction>
</comment>
<evidence type="ECO:0000256" key="2">
    <source>
        <dbReference type="ARBA" id="ARBA00012438"/>
    </source>
</evidence>
<evidence type="ECO:0000256" key="3">
    <source>
        <dbReference type="ARBA" id="ARBA00022553"/>
    </source>
</evidence>
<gene>
    <name evidence="10" type="ORF">NBH00_15235</name>
</gene>
<dbReference type="InterPro" id="IPR000700">
    <property type="entry name" value="PAS-assoc_C"/>
</dbReference>
<dbReference type="SUPFAM" id="SSF55785">
    <property type="entry name" value="PYP-like sensor domain (PAS domain)"/>
    <property type="match status" value="2"/>
</dbReference>
<dbReference type="Pfam" id="PF13426">
    <property type="entry name" value="PAS_9"/>
    <property type="match status" value="1"/>
</dbReference>
<evidence type="ECO:0000256" key="5">
    <source>
        <dbReference type="ARBA" id="ARBA00022777"/>
    </source>
</evidence>
<name>A0ABY5DMR7_9ACTN</name>
<dbReference type="CDD" id="cd00130">
    <property type="entry name" value="PAS"/>
    <property type="match status" value="2"/>
</dbReference>
<protein>
    <recommendedName>
        <fullName evidence="2">histidine kinase</fullName>
        <ecNumber evidence="2">2.7.13.3</ecNumber>
    </recommendedName>
</protein>
<dbReference type="PANTHER" id="PTHR43304:SF1">
    <property type="entry name" value="PAC DOMAIN-CONTAINING PROTEIN"/>
    <property type="match status" value="1"/>
</dbReference>
<keyword evidence="5" id="KW-0418">Kinase</keyword>
<dbReference type="Pfam" id="PF08447">
    <property type="entry name" value="PAS_3"/>
    <property type="match status" value="1"/>
</dbReference>
<sequence length="619" mass="66900">MVNRLRTADWSRTPLGDVEHWPETLRVAVTMVHGSRFPMLICWGPELIQIYNDAFIPIYGGKHPQLGCRMQDTWAEVWPILEPMLGGVMATGVATWSENVLLWVERGAARDDVTVEDAYFSWSYSRIQGPDGSGAGIYVAATEATQQVLEDRRGRALAAITTGYAATREEAAHQVVAAMARHPDDVPFAHVYLPGEDGRGYAPVAGPGLGGLPAARDAAWPPAPAGADPEIVALPPGFPAVTHAQSGLPVTHAGVVALGGHGLLVCGLSPSRPRDEAHLRFLTALGTRVGAALGAGQAFADERMRSEQRLALARATIEREEAERSLAIAERFRFACRAANVGAWTLDLRTGRTELDENVELMFGLSPGTLDGSLDDIMWRIDDEDRDRVADAIAVVTRDGGEYVVEYRMTRPDGSRRAFQARGMATPGADGRPALLHGVLWDATELIAAQTASRESEERLRTALEAATWGSAIIHPDGRIAQVNQALCDLVGYDRDAIVGMCCQQLVHPDEERVPNPGGRQHRGPRAAARHGRRPRDLGHAELGAGPGRRQHRAPPRRPRPRRDGAQELRGRAAAARRPRRPHGAAEPPPLRRGAAARRRGTAGPPGRRARSSCSTSTA</sequence>
<keyword evidence="4" id="KW-0808">Transferase</keyword>
<dbReference type="EC" id="2.7.13.3" evidence="2"/>
<keyword evidence="11" id="KW-1185">Reference proteome</keyword>
<dbReference type="PANTHER" id="PTHR43304">
    <property type="entry name" value="PHYTOCHROME-LIKE PROTEIN CPH1"/>
    <property type="match status" value="1"/>
</dbReference>
<accession>A0ABY5DMR7</accession>
<dbReference type="InterPro" id="IPR035965">
    <property type="entry name" value="PAS-like_dom_sf"/>
</dbReference>
<keyword evidence="3" id="KW-0597">Phosphoprotein</keyword>
<dbReference type="Proteomes" id="UP001056035">
    <property type="component" value="Chromosome"/>
</dbReference>
<feature type="domain" description="PAC" evidence="9">
    <location>
        <begin position="403"/>
        <end position="455"/>
    </location>
</feature>
<feature type="region of interest" description="Disordered" evidence="7">
    <location>
        <begin position="510"/>
        <end position="619"/>
    </location>
</feature>
<dbReference type="InterPro" id="IPR052162">
    <property type="entry name" value="Sensor_kinase/Photoreceptor"/>
</dbReference>
<feature type="compositionally biased region" description="Basic residues" evidence="7">
    <location>
        <begin position="520"/>
        <end position="534"/>
    </location>
</feature>
<dbReference type="Gene3D" id="2.10.70.100">
    <property type="match status" value="1"/>
</dbReference>
<dbReference type="PROSITE" id="PS50112">
    <property type="entry name" value="PAS"/>
    <property type="match status" value="1"/>
</dbReference>
<evidence type="ECO:0000256" key="1">
    <source>
        <dbReference type="ARBA" id="ARBA00000085"/>
    </source>
</evidence>
<evidence type="ECO:0000256" key="6">
    <source>
        <dbReference type="SAM" id="Coils"/>
    </source>
</evidence>
<dbReference type="InterPro" id="IPR013655">
    <property type="entry name" value="PAS_fold_3"/>
</dbReference>
<evidence type="ECO:0000259" key="8">
    <source>
        <dbReference type="PROSITE" id="PS50112"/>
    </source>
</evidence>
<feature type="compositionally biased region" description="Basic and acidic residues" evidence="7">
    <location>
        <begin position="562"/>
        <end position="571"/>
    </location>
</feature>
<organism evidence="10 11">
    <name type="scientific">Paraconexibacter antarcticus</name>
    <dbReference type="NCBI Taxonomy" id="2949664"/>
    <lineage>
        <taxon>Bacteria</taxon>
        <taxon>Bacillati</taxon>
        <taxon>Actinomycetota</taxon>
        <taxon>Thermoleophilia</taxon>
        <taxon>Solirubrobacterales</taxon>
        <taxon>Paraconexibacteraceae</taxon>
        <taxon>Paraconexibacter</taxon>
    </lineage>
</organism>
<feature type="coiled-coil region" evidence="6">
    <location>
        <begin position="303"/>
        <end position="332"/>
    </location>
</feature>
<evidence type="ECO:0000313" key="11">
    <source>
        <dbReference type="Proteomes" id="UP001056035"/>
    </source>
</evidence>
<dbReference type="NCBIfam" id="TIGR00229">
    <property type="entry name" value="sensory_box"/>
    <property type="match status" value="1"/>
</dbReference>
<evidence type="ECO:0000259" key="9">
    <source>
        <dbReference type="PROSITE" id="PS50113"/>
    </source>
</evidence>
<feature type="domain" description="PAS" evidence="8">
    <location>
        <begin position="456"/>
        <end position="511"/>
    </location>
</feature>
<feature type="compositionally biased region" description="Basic residues" evidence="7">
    <location>
        <begin position="549"/>
        <end position="561"/>
    </location>
</feature>
<evidence type="ECO:0000256" key="4">
    <source>
        <dbReference type="ARBA" id="ARBA00022679"/>
    </source>
</evidence>
<evidence type="ECO:0000256" key="7">
    <source>
        <dbReference type="SAM" id="MobiDB-lite"/>
    </source>
</evidence>
<dbReference type="SMART" id="SM00091">
    <property type="entry name" value="PAS"/>
    <property type="match status" value="2"/>
</dbReference>
<dbReference type="InterPro" id="IPR001610">
    <property type="entry name" value="PAC"/>
</dbReference>
<dbReference type="Gene3D" id="3.30.450.20">
    <property type="entry name" value="PAS domain"/>
    <property type="match status" value="3"/>
</dbReference>
<feature type="compositionally biased region" description="Low complexity" evidence="7">
    <location>
        <begin position="602"/>
        <end position="619"/>
    </location>
</feature>
<proteinExistence type="predicted"/>
<evidence type="ECO:0000313" key="10">
    <source>
        <dbReference type="EMBL" id="UTI62710.1"/>
    </source>
</evidence>
<dbReference type="SMART" id="SM00086">
    <property type="entry name" value="PAC"/>
    <property type="match status" value="1"/>
</dbReference>
<dbReference type="PROSITE" id="PS50113">
    <property type="entry name" value="PAC"/>
    <property type="match status" value="1"/>
</dbReference>
<keyword evidence="6" id="KW-0175">Coiled coil</keyword>